<feature type="coiled-coil region" evidence="1">
    <location>
        <begin position="453"/>
        <end position="480"/>
    </location>
</feature>
<protein>
    <recommendedName>
        <fullName evidence="5">Coiled-coil domain-containing protein 13</fullName>
    </recommendedName>
</protein>
<evidence type="ECO:0000313" key="3">
    <source>
        <dbReference type="EMBL" id="TPP65748.1"/>
    </source>
</evidence>
<feature type="region of interest" description="Disordered" evidence="2">
    <location>
        <begin position="515"/>
        <end position="535"/>
    </location>
</feature>
<dbReference type="Proteomes" id="UP000316759">
    <property type="component" value="Unassembled WGS sequence"/>
</dbReference>
<dbReference type="OrthoDB" id="10258312at2759"/>
<dbReference type="PANTHER" id="PTHR31935:SF1">
    <property type="entry name" value="COILED-COIL DOMAIN-CONTAINING PROTEIN 13"/>
    <property type="match status" value="1"/>
</dbReference>
<evidence type="ECO:0000256" key="1">
    <source>
        <dbReference type="SAM" id="Coils"/>
    </source>
</evidence>
<reference evidence="3 4" key="1">
    <citation type="submission" date="2019-04" db="EMBL/GenBank/DDBJ databases">
        <title>Annotation for the trematode Fasciola gigantica.</title>
        <authorList>
            <person name="Choi Y.-J."/>
        </authorList>
    </citation>
    <scope>NUCLEOTIDE SEQUENCE [LARGE SCALE GENOMIC DNA]</scope>
    <source>
        <strain evidence="3">Uganda_cow_1</strain>
    </source>
</reference>
<keyword evidence="1" id="KW-0175">Coiled coil</keyword>
<proteinExistence type="predicted"/>
<accession>A0A504Z7B0</accession>
<gene>
    <name evidence="3" type="ORF">FGIG_03161</name>
</gene>
<dbReference type="InterPro" id="IPR038929">
    <property type="entry name" value="CCDC13"/>
</dbReference>
<dbReference type="PANTHER" id="PTHR31935">
    <property type="entry name" value="COILED-COIL DOMAIN-CONTAINING PROTEIN 13"/>
    <property type="match status" value="1"/>
</dbReference>
<organism evidence="3 4">
    <name type="scientific">Fasciola gigantica</name>
    <name type="common">Giant liver fluke</name>
    <dbReference type="NCBI Taxonomy" id="46835"/>
    <lineage>
        <taxon>Eukaryota</taxon>
        <taxon>Metazoa</taxon>
        <taxon>Spiralia</taxon>
        <taxon>Lophotrochozoa</taxon>
        <taxon>Platyhelminthes</taxon>
        <taxon>Trematoda</taxon>
        <taxon>Digenea</taxon>
        <taxon>Plagiorchiida</taxon>
        <taxon>Echinostomata</taxon>
        <taxon>Echinostomatoidea</taxon>
        <taxon>Fasciolidae</taxon>
        <taxon>Fasciola</taxon>
    </lineage>
</organism>
<keyword evidence="4" id="KW-1185">Reference proteome</keyword>
<dbReference type="EMBL" id="SUNJ01002734">
    <property type="protein sequence ID" value="TPP65748.1"/>
    <property type="molecule type" value="Genomic_DNA"/>
</dbReference>
<comment type="caution">
    <text evidence="3">The sequence shown here is derived from an EMBL/GenBank/DDBJ whole genome shotgun (WGS) entry which is preliminary data.</text>
</comment>
<evidence type="ECO:0000256" key="2">
    <source>
        <dbReference type="SAM" id="MobiDB-lite"/>
    </source>
</evidence>
<dbReference type="AlphaFoldDB" id="A0A504Z7B0"/>
<name>A0A504Z7B0_FASGI</name>
<evidence type="ECO:0000313" key="4">
    <source>
        <dbReference type="Proteomes" id="UP000316759"/>
    </source>
</evidence>
<feature type="coiled-coil region" evidence="1">
    <location>
        <begin position="356"/>
        <end position="422"/>
    </location>
</feature>
<evidence type="ECO:0008006" key="5">
    <source>
        <dbReference type="Google" id="ProtNLM"/>
    </source>
</evidence>
<dbReference type="STRING" id="46835.A0A504Z7B0"/>
<sequence>MVETSKDIKKTVTFGLPDSIDFSAISNGLAEPTQTMTCREQRTSDVPPTNTDSSKIPLQCSKVYAVAKPDTLDFASAKVIELSKRLRELMACLLTERTKNRQLEGRIKILDAMIRESRMEANRELSQPLRLSTNPAVDAARQIEQNTSTKGTLAKLAKSEEIIKILRNENHTLKHDLREAKRVLELETGEKIENINLWLKTLILERGGGSERRGRSMGGWRGRQQQISLLRSKVKSLESRLNSMSPLRLHVSAERIDDLDTVGTDQKSGATTLGIESIFGGSNLELPLSQRQSVTDKNKITLLEQEITKLNSDLQSYKNKFAKAKARENSLSVETQEMKKKMIKLFEKGKHDDELVSAMMETNQKLQNNLRQLQEEAIKSEQHSKNETEKLMSTLAQKKNELEKLEKILFQKDDEIRDLENAVRNLPNASNCAQVSNSQSEIMNGGLKANTEKTLIVEEREKLEKQIALLEIERDGLRKLVETVNGRVDSLVQENADLKYELSLRNSEKPFSKISNARSLNHDESKRTKTTESELEEKCDRVSKKPSKIEIERLLSRQFLIDTLSKCALGAASANTVSKQIGILQSALTDSYGEIERLRELGEKLRSIRREDFNLLSEIVQQLRIASENDKV</sequence>
<feature type="region of interest" description="Disordered" evidence="2">
    <location>
        <begin position="33"/>
        <end position="54"/>
    </location>
</feature>
<feature type="coiled-coil region" evidence="1">
    <location>
        <begin position="156"/>
        <end position="183"/>
    </location>
</feature>
<feature type="compositionally biased region" description="Basic and acidic residues" evidence="2">
    <location>
        <begin position="520"/>
        <end position="535"/>
    </location>
</feature>
<feature type="coiled-coil region" evidence="1">
    <location>
        <begin position="300"/>
        <end position="327"/>
    </location>
</feature>